<protein>
    <recommendedName>
        <fullName evidence="3">Lipoprotein</fullName>
    </recommendedName>
</protein>
<dbReference type="PROSITE" id="PS51257">
    <property type="entry name" value="PROKAR_LIPOPROTEIN"/>
    <property type="match status" value="1"/>
</dbReference>
<proteinExistence type="predicted"/>
<gene>
    <name evidence="1" type="ORF">C943_00233</name>
</gene>
<comment type="caution">
    <text evidence="1">The sequence shown here is derived from an EMBL/GenBank/DDBJ whole genome shotgun (WGS) entry which is preliminary data.</text>
</comment>
<keyword evidence="2" id="KW-1185">Reference proteome</keyword>
<accession>M7Y6V2</accession>
<name>M7Y6V2_9BACT</name>
<dbReference type="STRING" id="1239962.C943_00233"/>
<dbReference type="Proteomes" id="UP000010953">
    <property type="component" value="Unassembled WGS sequence"/>
</dbReference>
<dbReference type="AlphaFoldDB" id="M7Y6V2"/>
<evidence type="ECO:0000313" key="1">
    <source>
        <dbReference type="EMBL" id="EMS32956.1"/>
    </source>
</evidence>
<dbReference type="EMBL" id="AMZY02000010">
    <property type="protein sequence ID" value="EMS32956.1"/>
    <property type="molecule type" value="Genomic_DNA"/>
</dbReference>
<evidence type="ECO:0000313" key="2">
    <source>
        <dbReference type="Proteomes" id="UP000010953"/>
    </source>
</evidence>
<dbReference type="InParanoid" id="M7Y6V2"/>
<reference evidence="1" key="1">
    <citation type="submission" date="2013-01" db="EMBL/GenBank/DDBJ databases">
        <title>Genome assembly of Mariniradius saccharolyticus AK6.</title>
        <authorList>
            <person name="Vaidya B."/>
            <person name="Khatri I."/>
            <person name="Tanuku N.R.S."/>
            <person name="Subramanian S."/>
            <person name="Pinnaka A."/>
        </authorList>
    </citation>
    <scope>NUCLEOTIDE SEQUENCE [LARGE SCALE GENOMIC DNA]</scope>
    <source>
        <strain evidence="1">AK6</strain>
    </source>
</reference>
<organism evidence="1 2">
    <name type="scientific">Mariniradius saccharolyticus AK6</name>
    <dbReference type="NCBI Taxonomy" id="1239962"/>
    <lineage>
        <taxon>Bacteria</taxon>
        <taxon>Pseudomonadati</taxon>
        <taxon>Bacteroidota</taxon>
        <taxon>Cytophagia</taxon>
        <taxon>Cytophagales</taxon>
        <taxon>Cyclobacteriaceae</taxon>
        <taxon>Mariniradius</taxon>
    </lineage>
</organism>
<sequence>MHRLDQHPITNMSTISRLSLIAAMALVFFSCNKNEDPQPEKANEIFQRVPNGNFAGNSINVGRIEVLSNRLFYSDRSNPGYISDDLSVEQLCCYALNNQVHLQSFSEDYVVGVSNYLNSFILYYVNQPRNPESIFLPNALGQTLGDAYMWGGENLGLFELNDNLLLAFVHVKNQRNLYIFDLEKHASNFGLPQDTTGIIKVDISQLGVRNPNCDIDSPGKMSRFGEGWLVSFVHNCGSNAGTYFVDKTGKLSKVNANFDGIFYHLGHTILENGKLVAWDDTNLYLSLSGSLEDLRPIAKLPFRMQFRAVGNRLVTFFGGNNLFEAMEFNDYSGDPINFKRIDTQGMEFADLNDVRLFGERVFVASNTGLFFKAESDFWTYAKGTDDGESNSLTLGYSLE</sequence>
<evidence type="ECO:0008006" key="3">
    <source>
        <dbReference type="Google" id="ProtNLM"/>
    </source>
</evidence>